<dbReference type="GO" id="GO:0061630">
    <property type="term" value="F:ubiquitin protein ligase activity"/>
    <property type="evidence" value="ECO:0007669"/>
    <property type="project" value="UniProtKB-EC"/>
</dbReference>
<evidence type="ECO:0000256" key="8">
    <source>
        <dbReference type="ARBA" id="ARBA00022723"/>
    </source>
</evidence>
<dbReference type="Gene3D" id="3.30.40.10">
    <property type="entry name" value="Zinc/RING finger domain, C3HC4 (zinc finger)"/>
    <property type="match status" value="1"/>
</dbReference>
<comment type="catalytic activity">
    <reaction evidence="1">
        <text>S-ubiquitinyl-[E2 ubiquitin-conjugating enzyme]-L-cysteine + [acceptor protein]-L-lysine = [E2 ubiquitin-conjugating enzyme]-L-cysteine + N(6)-ubiquitinyl-[acceptor protein]-L-lysine.</text>
        <dbReference type="EC" id="2.3.2.27"/>
    </reaction>
</comment>
<dbReference type="SMART" id="SM00184">
    <property type="entry name" value="RING"/>
    <property type="match status" value="1"/>
</dbReference>
<dbReference type="RefSeq" id="XP_028477899.1">
    <property type="nucleotide sequence ID" value="XM_028621447.1"/>
</dbReference>
<evidence type="ECO:0000256" key="15">
    <source>
        <dbReference type="PROSITE-ProRule" id="PRU00175"/>
    </source>
</evidence>
<dbReference type="STRING" id="105984.A0A427Y032"/>
<feature type="transmembrane region" description="Helical" evidence="17">
    <location>
        <begin position="46"/>
        <end position="68"/>
    </location>
</feature>
<evidence type="ECO:0000256" key="2">
    <source>
        <dbReference type="ARBA" id="ARBA00004477"/>
    </source>
</evidence>
<evidence type="ECO:0000256" key="14">
    <source>
        <dbReference type="ARBA" id="ARBA00023136"/>
    </source>
</evidence>
<feature type="transmembrane region" description="Helical" evidence="17">
    <location>
        <begin position="142"/>
        <end position="164"/>
    </location>
</feature>
<dbReference type="InterPro" id="IPR024766">
    <property type="entry name" value="Znf_RING_H2"/>
</dbReference>
<feature type="domain" description="RING-type" evidence="18">
    <location>
        <begin position="303"/>
        <end position="357"/>
    </location>
</feature>
<evidence type="ECO:0000256" key="5">
    <source>
        <dbReference type="ARBA" id="ARBA00012483"/>
    </source>
</evidence>
<feature type="region of interest" description="Disordered" evidence="16">
    <location>
        <begin position="701"/>
        <end position="728"/>
    </location>
</feature>
<keyword evidence="10" id="KW-0833">Ubl conjugation pathway</keyword>
<evidence type="ECO:0000256" key="17">
    <source>
        <dbReference type="SAM" id="Phobius"/>
    </source>
</evidence>
<dbReference type="EMBL" id="RSCE01000003">
    <property type="protein sequence ID" value="RSH84451.1"/>
    <property type="molecule type" value="Genomic_DNA"/>
</dbReference>
<comment type="pathway">
    <text evidence="3">Protein modification; protein ubiquitination.</text>
</comment>
<comment type="subcellular location">
    <subcellularLocation>
        <location evidence="2">Endoplasmic reticulum membrane</location>
        <topology evidence="2">Multi-pass membrane protein</topology>
    </subcellularLocation>
</comment>
<feature type="compositionally biased region" description="Pro residues" evidence="16">
    <location>
        <begin position="719"/>
        <end position="728"/>
    </location>
</feature>
<dbReference type="InterPro" id="IPR013083">
    <property type="entry name" value="Znf_RING/FYVE/PHD"/>
</dbReference>
<evidence type="ECO:0000313" key="20">
    <source>
        <dbReference type="Proteomes" id="UP000279236"/>
    </source>
</evidence>
<protein>
    <recommendedName>
        <fullName evidence="5">RING-type E3 ubiquitin transferase</fullName>
        <ecNumber evidence="5">2.3.2.27</ecNumber>
    </recommendedName>
</protein>
<feature type="compositionally biased region" description="Polar residues" evidence="16">
    <location>
        <begin position="533"/>
        <end position="547"/>
    </location>
</feature>
<feature type="compositionally biased region" description="Acidic residues" evidence="16">
    <location>
        <begin position="548"/>
        <end position="559"/>
    </location>
</feature>
<evidence type="ECO:0000256" key="10">
    <source>
        <dbReference type="ARBA" id="ARBA00022786"/>
    </source>
</evidence>
<feature type="compositionally biased region" description="Polar residues" evidence="16">
    <location>
        <begin position="499"/>
        <end position="523"/>
    </location>
</feature>
<dbReference type="GO" id="GO:0005789">
    <property type="term" value="C:endoplasmic reticulum membrane"/>
    <property type="evidence" value="ECO:0007669"/>
    <property type="project" value="UniProtKB-SubCell"/>
</dbReference>
<comment type="caution">
    <text evidence="19">The sequence shown here is derived from an EMBL/GenBank/DDBJ whole genome shotgun (WGS) entry which is preliminary data.</text>
</comment>
<dbReference type="CDD" id="cd16479">
    <property type="entry name" value="RING-H2_synoviolin"/>
    <property type="match status" value="1"/>
</dbReference>
<feature type="transmembrane region" description="Helical" evidence="17">
    <location>
        <begin position="7"/>
        <end position="26"/>
    </location>
</feature>
<evidence type="ECO:0000256" key="7">
    <source>
        <dbReference type="ARBA" id="ARBA00022692"/>
    </source>
</evidence>
<evidence type="ECO:0000259" key="18">
    <source>
        <dbReference type="PROSITE" id="PS50089"/>
    </source>
</evidence>
<dbReference type="Proteomes" id="UP000279236">
    <property type="component" value="Unassembled WGS sequence"/>
</dbReference>
<keyword evidence="14 17" id="KW-0472">Membrane</keyword>
<keyword evidence="20" id="KW-1185">Reference proteome</keyword>
<name>A0A427Y032_9TREE</name>
<feature type="transmembrane region" description="Helical" evidence="17">
    <location>
        <begin position="176"/>
        <end position="197"/>
    </location>
</feature>
<dbReference type="GO" id="GO:0016567">
    <property type="term" value="P:protein ubiquitination"/>
    <property type="evidence" value="ECO:0007669"/>
    <property type="project" value="UniProtKB-UniPathway"/>
</dbReference>
<dbReference type="InterPro" id="IPR058051">
    <property type="entry name" value="Znf_RING_synoviolin"/>
</dbReference>
<dbReference type="SUPFAM" id="SSF57850">
    <property type="entry name" value="RING/U-box"/>
    <property type="match status" value="1"/>
</dbReference>
<dbReference type="UniPathway" id="UPA00143"/>
<comment type="similarity">
    <text evidence="4">Belongs to the HRD1 family.</text>
</comment>
<dbReference type="EC" id="2.3.2.27" evidence="5"/>
<dbReference type="PANTHER" id="PTHR22763:SF184">
    <property type="entry name" value="E3 UBIQUITIN-PROTEIN LIGASE SYNOVIOLIN"/>
    <property type="match status" value="1"/>
</dbReference>
<dbReference type="AlphaFoldDB" id="A0A427Y032"/>
<dbReference type="GeneID" id="39590515"/>
<evidence type="ECO:0000256" key="12">
    <source>
        <dbReference type="ARBA" id="ARBA00022833"/>
    </source>
</evidence>
<dbReference type="InterPro" id="IPR057992">
    <property type="entry name" value="TPR_SYVN1_N"/>
</dbReference>
<dbReference type="InterPro" id="IPR050731">
    <property type="entry name" value="HRD1_E3_ubiq-ligases"/>
</dbReference>
<feature type="region of interest" description="Disordered" evidence="16">
    <location>
        <begin position="364"/>
        <end position="407"/>
    </location>
</feature>
<dbReference type="PROSITE" id="PS50089">
    <property type="entry name" value="ZF_RING_2"/>
    <property type="match status" value="1"/>
</dbReference>
<dbReference type="GO" id="GO:0008270">
    <property type="term" value="F:zinc ion binding"/>
    <property type="evidence" value="ECO:0007669"/>
    <property type="project" value="UniProtKB-KW"/>
</dbReference>
<feature type="transmembrane region" description="Helical" evidence="17">
    <location>
        <begin position="104"/>
        <end position="122"/>
    </location>
</feature>
<dbReference type="GO" id="GO:0043161">
    <property type="term" value="P:proteasome-mediated ubiquitin-dependent protein catabolic process"/>
    <property type="evidence" value="ECO:0007669"/>
    <property type="project" value="TreeGrafter"/>
</dbReference>
<dbReference type="PANTHER" id="PTHR22763">
    <property type="entry name" value="RING ZINC FINGER PROTEIN"/>
    <property type="match status" value="1"/>
</dbReference>
<keyword evidence="13 17" id="KW-1133">Transmembrane helix</keyword>
<evidence type="ECO:0000256" key="13">
    <source>
        <dbReference type="ARBA" id="ARBA00022989"/>
    </source>
</evidence>
<organism evidence="19 20">
    <name type="scientific">Apiotrichum porosum</name>
    <dbReference type="NCBI Taxonomy" id="105984"/>
    <lineage>
        <taxon>Eukaryota</taxon>
        <taxon>Fungi</taxon>
        <taxon>Dikarya</taxon>
        <taxon>Basidiomycota</taxon>
        <taxon>Agaricomycotina</taxon>
        <taxon>Tremellomycetes</taxon>
        <taxon>Trichosporonales</taxon>
        <taxon>Trichosporonaceae</taxon>
        <taxon>Apiotrichum</taxon>
    </lineage>
</organism>
<gene>
    <name evidence="19" type="primary">HRD1</name>
    <name evidence="19" type="ORF">EHS24_005972</name>
</gene>
<feature type="compositionally biased region" description="Low complexity" evidence="16">
    <location>
        <begin position="706"/>
        <end position="718"/>
    </location>
</feature>
<keyword evidence="8" id="KW-0479">Metal-binding</keyword>
<keyword evidence="9 15" id="KW-0863">Zinc-finger</keyword>
<dbReference type="OrthoDB" id="7759664at2759"/>
<evidence type="ECO:0000256" key="3">
    <source>
        <dbReference type="ARBA" id="ARBA00004906"/>
    </source>
</evidence>
<evidence type="ECO:0000256" key="16">
    <source>
        <dbReference type="SAM" id="MobiDB-lite"/>
    </source>
</evidence>
<evidence type="ECO:0000256" key="1">
    <source>
        <dbReference type="ARBA" id="ARBA00000900"/>
    </source>
</evidence>
<keyword evidence="11" id="KW-0256">Endoplasmic reticulum</keyword>
<dbReference type="Pfam" id="PF25563">
    <property type="entry name" value="TPR_SYVN1_N"/>
    <property type="match status" value="1"/>
</dbReference>
<evidence type="ECO:0000256" key="4">
    <source>
        <dbReference type="ARBA" id="ARBA00010089"/>
    </source>
</evidence>
<feature type="transmembrane region" description="Helical" evidence="17">
    <location>
        <begin position="235"/>
        <end position="256"/>
    </location>
</feature>
<feature type="compositionally biased region" description="Low complexity" evidence="16">
    <location>
        <begin position="376"/>
        <end position="404"/>
    </location>
</feature>
<keyword evidence="12" id="KW-0862">Zinc</keyword>
<dbReference type="GO" id="GO:0036503">
    <property type="term" value="P:ERAD pathway"/>
    <property type="evidence" value="ECO:0007669"/>
    <property type="project" value="TreeGrafter"/>
</dbReference>
<feature type="transmembrane region" description="Helical" evidence="17">
    <location>
        <begin position="80"/>
        <end position="98"/>
    </location>
</feature>
<feature type="region of interest" description="Disordered" evidence="16">
    <location>
        <begin position="499"/>
        <end position="565"/>
    </location>
</feature>
<evidence type="ECO:0000256" key="9">
    <source>
        <dbReference type="ARBA" id="ARBA00022771"/>
    </source>
</evidence>
<accession>A0A427Y032</accession>
<evidence type="ECO:0000313" key="19">
    <source>
        <dbReference type="EMBL" id="RSH84451.1"/>
    </source>
</evidence>
<keyword evidence="6" id="KW-0808">Transferase</keyword>
<evidence type="ECO:0000256" key="11">
    <source>
        <dbReference type="ARBA" id="ARBA00022824"/>
    </source>
</evidence>
<proteinExistence type="inferred from homology"/>
<dbReference type="Pfam" id="PF12678">
    <property type="entry name" value="zf-rbx1"/>
    <property type="match status" value="1"/>
</dbReference>
<dbReference type="InterPro" id="IPR001841">
    <property type="entry name" value="Znf_RING"/>
</dbReference>
<reference evidence="19 20" key="1">
    <citation type="submission" date="2018-11" db="EMBL/GenBank/DDBJ databases">
        <title>Genome sequence of Apiotrichum porosum DSM 27194.</title>
        <authorList>
            <person name="Aliyu H."/>
            <person name="Gorte O."/>
            <person name="Ochsenreither K."/>
        </authorList>
    </citation>
    <scope>NUCLEOTIDE SEQUENCE [LARGE SCALE GENOMIC DNA]</scope>
    <source>
        <strain evidence="19 20">DSM 27194</strain>
    </source>
</reference>
<sequence>MSRVSRLSAYGILSCGLAAAVVGSALKTRPNFFAAAVSVGRSSGSLMVLANFMLYIAICFGVGFKNVFFGELRPIEYEHLFERLWIFLTESLFALTIFRSDFSIPFALLYGLLVFLKCFHWITADRVDYLDQVPPPGPPWGFHVRIASVTVLLTLFDSLLFMYATESVLVDGVSAMLLFASEFAILLVAIAGTWARYTVGIIDLRRAGGRADAPTWEEKSMYLFYIDLAADFAKLLTYLIFFIVIYLNYGLPVYILRDVYMTLRSLVSRGGDLVRYRRATRNMDQLYPDATAEELERMGDHTCIICREEMIPRESQPQDTPQDGPNETPKKLACGHIFHFHCLRSWLERQQSCPTCRRDVLGAAVPPNQRDRDARNNAAAARQNAPNAAAPAPQPAAGVGAAPDAPDPTRALFEEYFRLPGVNGDAPVPVATGAAVPTGAAQPEAAAAETDDHRVQRSIWGAPIVPGRFVPPALGASPRWPETGASREAGPSRTARIVTTSGAGSSSAPVESPNISSGVTTPLASRAPEVFSTGGSPMRNTQVQEPETATEDVLEEDDDEHKFDDEDIPIREAVRLAALRRAGALASSSTSSSASSFAAVDKGKGKAVEPTVEPETASTVPFDAPPTHRAYLAPASPFPNISLASLASTAATRDPSLLPSTPEAVRAALNERLGVLREVDDVVWQLVGELSRLKSAWEVEDGADRTGASAAVSGAASPAPTPPVARDE</sequence>
<evidence type="ECO:0000256" key="6">
    <source>
        <dbReference type="ARBA" id="ARBA00022679"/>
    </source>
</evidence>
<keyword evidence="7 17" id="KW-0812">Transmembrane</keyword>